<comment type="similarity">
    <text evidence="3">Belongs to the paxM FAD-dependent monooxygenase family.</text>
</comment>
<organism evidence="10 11">
    <name type="scientific">Plenodomus tracheiphilus IPT5</name>
    <dbReference type="NCBI Taxonomy" id="1408161"/>
    <lineage>
        <taxon>Eukaryota</taxon>
        <taxon>Fungi</taxon>
        <taxon>Dikarya</taxon>
        <taxon>Ascomycota</taxon>
        <taxon>Pezizomycotina</taxon>
        <taxon>Dothideomycetes</taxon>
        <taxon>Pleosporomycetidae</taxon>
        <taxon>Pleosporales</taxon>
        <taxon>Pleosporineae</taxon>
        <taxon>Leptosphaeriaceae</taxon>
        <taxon>Plenodomus</taxon>
    </lineage>
</organism>
<keyword evidence="4" id="KW-0285">Flavoprotein</keyword>
<reference evidence="10" key="1">
    <citation type="submission" date="2020-01" db="EMBL/GenBank/DDBJ databases">
        <authorList>
            <consortium name="DOE Joint Genome Institute"/>
            <person name="Haridas S."/>
            <person name="Albert R."/>
            <person name="Binder M."/>
            <person name="Bloem J."/>
            <person name="Labutti K."/>
            <person name="Salamov A."/>
            <person name="Andreopoulos B."/>
            <person name="Baker S.E."/>
            <person name="Barry K."/>
            <person name="Bills G."/>
            <person name="Bluhm B.H."/>
            <person name="Cannon C."/>
            <person name="Castanera R."/>
            <person name="Culley D.E."/>
            <person name="Daum C."/>
            <person name="Ezra D."/>
            <person name="Gonzalez J.B."/>
            <person name="Henrissat B."/>
            <person name="Kuo A."/>
            <person name="Liang C."/>
            <person name="Lipzen A."/>
            <person name="Lutzoni F."/>
            <person name="Magnuson J."/>
            <person name="Mondo S."/>
            <person name="Nolan M."/>
            <person name="Ohm R."/>
            <person name="Pangilinan J."/>
            <person name="Park H.-J."/>
            <person name="Ramirez L."/>
            <person name="Alfaro M."/>
            <person name="Sun H."/>
            <person name="Tritt A."/>
            <person name="Yoshinaga Y."/>
            <person name="Zwiers L.-H."/>
            <person name="Turgeon B.G."/>
            <person name="Goodwin S.B."/>
            <person name="Spatafora J.W."/>
            <person name="Crous P.W."/>
            <person name="Grigoriev I.V."/>
        </authorList>
    </citation>
    <scope>NUCLEOTIDE SEQUENCE</scope>
    <source>
        <strain evidence="10">IPT5</strain>
    </source>
</reference>
<name>A0A6A7AUR6_9PLEO</name>
<dbReference type="PANTHER" id="PTHR47178:SF4">
    <property type="entry name" value="FAD-DEPENDENT MONOOXYGENASE APTC"/>
    <property type="match status" value="1"/>
</dbReference>
<evidence type="ECO:0000256" key="3">
    <source>
        <dbReference type="ARBA" id="ARBA00007992"/>
    </source>
</evidence>
<dbReference type="InterPro" id="IPR036188">
    <property type="entry name" value="FAD/NAD-bd_sf"/>
</dbReference>
<dbReference type="GO" id="GO:0004497">
    <property type="term" value="F:monooxygenase activity"/>
    <property type="evidence" value="ECO:0007669"/>
    <property type="project" value="UniProtKB-KW"/>
</dbReference>
<evidence type="ECO:0000256" key="2">
    <source>
        <dbReference type="ARBA" id="ARBA00005179"/>
    </source>
</evidence>
<sequence length="380" mass="41965">MTQPIPIIGAGLAGLTFARCLLHSGIRTTLYEKASTAPRHNYAITLHAYSYQPLLRYLGIDERVFQSTVAVDADVGGTVRINHVGGGDDKSFRTNRAKLEGWLKEGLDVRYSSALKDIETPTTTPTRGPKLHFTNGDTLTPDFIVAADGAHSIIRKSILPSTKIQVLPLVAINGKRRVDPQTYDSLFAPAMKNINFLQTTHGTTVLNISLNERTPKHTSISWTFSRPPHSNNDALYRPDRSNADARDIPEAFFDEIAALKGLQQPFAEVFDAENMKQDRVLHWLMRKCLTPLSELQDLYGKQRVVLLGDAAHAQPIVGGNGANAAMLDGVEFAKVIAERGVGEIAMAYETRYSEWERADGECEVRIQEMHESGLRNAASL</sequence>
<keyword evidence="5" id="KW-0274">FAD</keyword>
<keyword evidence="11" id="KW-1185">Reference proteome</keyword>
<dbReference type="AlphaFoldDB" id="A0A6A7AUR6"/>
<dbReference type="EMBL" id="MU006334">
    <property type="protein sequence ID" value="KAF2846534.1"/>
    <property type="molecule type" value="Genomic_DNA"/>
</dbReference>
<dbReference type="InterPro" id="IPR002938">
    <property type="entry name" value="FAD-bd"/>
</dbReference>
<evidence type="ECO:0000256" key="1">
    <source>
        <dbReference type="ARBA" id="ARBA00001974"/>
    </source>
</evidence>
<evidence type="ECO:0000313" key="11">
    <source>
        <dbReference type="Proteomes" id="UP000799423"/>
    </source>
</evidence>
<evidence type="ECO:0000256" key="7">
    <source>
        <dbReference type="ARBA" id="ARBA00023033"/>
    </source>
</evidence>
<feature type="domain" description="FAD-binding" evidence="9">
    <location>
        <begin position="6"/>
        <end position="342"/>
    </location>
</feature>
<proteinExistence type="inferred from homology"/>
<evidence type="ECO:0000256" key="8">
    <source>
        <dbReference type="SAM" id="SignalP"/>
    </source>
</evidence>
<dbReference type="Pfam" id="PF01494">
    <property type="entry name" value="FAD_binding_3"/>
    <property type="match status" value="1"/>
</dbReference>
<evidence type="ECO:0000313" key="10">
    <source>
        <dbReference type="EMBL" id="KAF2846534.1"/>
    </source>
</evidence>
<accession>A0A6A7AUR6</accession>
<dbReference type="PRINTS" id="PR00420">
    <property type="entry name" value="RNGMNOXGNASE"/>
</dbReference>
<dbReference type="Proteomes" id="UP000799423">
    <property type="component" value="Unassembled WGS sequence"/>
</dbReference>
<dbReference type="GO" id="GO:0071949">
    <property type="term" value="F:FAD binding"/>
    <property type="evidence" value="ECO:0007669"/>
    <property type="project" value="InterPro"/>
</dbReference>
<evidence type="ECO:0000259" key="9">
    <source>
        <dbReference type="Pfam" id="PF01494"/>
    </source>
</evidence>
<dbReference type="OrthoDB" id="47494at2759"/>
<evidence type="ECO:0000256" key="4">
    <source>
        <dbReference type="ARBA" id="ARBA00022630"/>
    </source>
</evidence>
<gene>
    <name evidence="10" type="ORF">T440DRAFT_227585</name>
</gene>
<keyword evidence="6" id="KW-0560">Oxidoreductase</keyword>
<protein>
    <submittedName>
        <fullName evidence="10">FAD/NAD(P)-binding domain-containing protein</fullName>
    </submittedName>
</protein>
<feature type="signal peptide" evidence="8">
    <location>
        <begin position="1"/>
        <end position="18"/>
    </location>
</feature>
<keyword evidence="8" id="KW-0732">Signal</keyword>
<dbReference type="SUPFAM" id="SSF51905">
    <property type="entry name" value="FAD/NAD(P)-binding domain"/>
    <property type="match status" value="1"/>
</dbReference>
<evidence type="ECO:0000256" key="5">
    <source>
        <dbReference type="ARBA" id="ARBA00022827"/>
    </source>
</evidence>
<feature type="chain" id="PRO_5025694597" evidence="8">
    <location>
        <begin position="19"/>
        <end position="380"/>
    </location>
</feature>
<dbReference type="PANTHER" id="PTHR47178">
    <property type="entry name" value="MONOOXYGENASE, FAD-BINDING"/>
    <property type="match status" value="1"/>
</dbReference>
<keyword evidence="7" id="KW-0503">Monooxygenase</keyword>
<dbReference type="Gene3D" id="3.50.50.60">
    <property type="entry name" value="FAD/NAD(P)-binding domain"/>
    <property type="match status" value="1"/>
</dbReference>
<comment type="cofactor">
    <cofactor evidence="1">
        <name>FAD</name>
        <dbReference type="ChEBI" id="CHEBI:57692"/>
    </cofactor>
</comment>
<comment type="pathway">
    <text evidence="2">Secondary metabolite biosynthesis.</text>
</comment>
<evidence type="ECO:0000256" key="6">
    <source>
        <dbReference type="ARBA" id="ARBA00023002"/>
    </source>
</evidence>